<reference evidence="1 2" key="1">
    <citation type="journal article" date="2019" name="Commun. Biol.">
        <title>The bagworm genome reveals a unique fibroin gene that provides high tensile strength.</title>
        <authorList>
            <person name="Kono N."/>
            <person name="Nakamura H."/>
            <person name="Ohtoshi R."/>
            <person name="Tomita M."/>
            <person name="Numata K."/>
            <person name="Arakawa K."/>
        </authorList>
    </citation>
    <scope>NUCLEOTIDE SEQUENCE [LARGE SCALE GENOMIC DNA]</scope>
</reference>
<protein>
    <submittedName>
        <fullName evidence="1">Uncharacterized protein</fullName>
    </submittedName>
</protein>
<sequence>MPEVSGDSVASRTTWLGRRTPADLSRYTSMKVKSQKIILMVSLDIEGATNNALYSRSNLWNLILDSLLRTRELGVYVQAFADDVVLMFSGQSASSRGEKPTALARCLLESQK</sequence>
<accession>A0A4C1TQU4</accession>
<proteinExistence type="predicted"/>
<comment type="caution">
    <text evidence="1">The sequence shown here is derived from an EMBL/GenBank/DDBJ whole genome shotgun (WGS) entry which is preliminary data.</text>
</comment>
<organism evidence="1 2">
    <name type="scientific">Eumeta variegata</name>
    <name type="common">Bagworm moth</name>
    <name type="synonym">Eumeta japonica</name>
    <dbReference type="NCBI Taxonomy" id="151549"/>
    <lineage>
        <taxon>Eukaryota</taxon>
        <taxon>Metazoa</taxon>
        <taxon>Ecdysozoa</taxon>
        <taxon>Arthropoda</taxon>
        <taxon>Hexapoda</taxon>
        <taxon>Insecta</taxon>
        <taxon>Pterygota</taxon>
        <taxon>Neoptera</taxon>
        <taxon>Endopterygota</taxon>
        <taxon>Lepidoptera</taxon>
        <taxon>Glossata</taxon>
        <taxon>Ditrysia</taxon>
        <taxon>Tineoidea</taxon>
        <taxon>Psychidae</taxon>
        <taxon>Oiketicinae</taxon>
        <taxon>Eumeta</taxon>
    </lineage>
</organism>
<dbReference type="AlphaFoldDB" id="A0A4C1TQU4"/>
<keyword evidence="2" id="KW-1185">Reference proteome</keyword>
<gene>
    <name evidence="1" type="ORF">EVAR_9923_1</name>
</gene>
<dbReference type="Proteomes" id="UP000299102">
    <property type="component" value="Unassembled WGS sequence"/>
</dbReference>
<evidence type="ECO:0000313" key="2">
    <source>
        <dbReference type="Proteomes" id="UP000299102"/>
    </source>
</evidence>
<dbReference type="OrthoDB" id="7382669at2759"/>
<evidence type="ECO:0000313" key="1">
    <source>
        <dbReference type="EMBL" id="GBP16328.1"/>
    </source>
</evidence>
<name>A0A4C1TQU4_EUMVA</name>
<dbReference type="EMBL" id="BGZK01000079">
    <property type="protein sequence ID" value="GBP16328.1"/>
    <property type="molecule type" value="Genomic_DNA"/>
</dbReference>